<dbReference type="Pfam" id="PF01841">
    <property type="entry name" value="Transglut_core"/>
    <property type="match status" value="1"/>
</dbReference>
<dbReference type="PANTHER" id="PTHR38339">
    <property type="entry name" value="TRANSGLUTAMINASE DOMAIN PROTEIN"/>
    <property type="match status" value="1"/>
</dbReference>
<protein>
    <submittedName>
        <fullName evidence="3">Transglutaminase</fullName>
    </submittedName>
</protein>
<dbReference type="OrthoDB" id="9804872at2"/>
<dbReference type="PANTHER" id="PTHR38339:SF1">
    <property type="entry name" value="TRANSGLUTAMINASE-LIKE DOMAIN-CONTAINING PROTEIN"/>
    <property type="match status" value="1"/>
</dbReference>
<gene>
    <name evidence="3" type="ORF">B3C1_02205</name>
</gene>
<keyword evidence="1" id="KW-0732">Signal</keyword>
<keyword evidence="4" id="KW-1185">Reference proteome</keyword>
<evidence type="ECO:0000256" key="1">
    <source>
        <dbReference type="SAM" id="SignalP"/>
    </source>
</evidence>
<dbReference type="RefSeq" id="WP_008482608.1">
    <property type="nucleotide sequence ID" value="NZ_AMRI01000002.1"/>
</dbReference>
<organism evidence="3 4">
    <name type="scientific">Gallaecimonas xiamenensis 3-C-1</name>
    <dbReference type="NCBI Taxonomy" id="745411"/>
    <lineage>
        <taxon>Bacteria</taxon>
        <taxon>Pseudomonadati</taxon>
        <taxon>Pseudomonadota</taxon>
        <taxon>Gammaproteobacteria</taxon>
        <taxon>Enterobacterales</taxon>
        <taxon>Gallaecimonadaceae</taxon>
        <taxon>Gallaecimonas</taxon>
    </lineage>
</organism>
<accession>K2J3K8</accession>
<comment type="caution">
    <text evidence="3">The sequence shown here is derived from an EMBL/GenBank/DDBJ whole genome shotgun (WGS) entry which is preliminary data.</text>
</comment>
<name>K2J3K8_9GAMM</name>
<feature type="domain" description="Transglutaminase-like" evidence="2">
    <location>
        <begin position="294"/>
        <end position="356"/>
    </location>
</feature>
<reference evidence="3 4" key="1">
    <citation type="journal article" date="2012" name="J. Bacteriol.">
        <title>Genome Sequence of Gallaecimonas xiamenensis Type Strain 3-C-1.</title>
        <authorList>
            <person name="Lai Q."/>
            <person name="Wang L."/>
            <person name="Wang W."/>
            <person name="Shao Z."/>
        </authorList>
    </citation>
    <scope>NUCLEOTIDE SEQUENCE [LARGE SCALE GENOMIC DNA]</scope>
    <source>
        <strain evidence="3 4">3-C-1</strain>
    </source>
</reference>
<dbReference type="InterPro" id="IPR038765">
    <property type="entry name" value="Papain-like_cys_pep_sf"/>
</dbReference>
<feature type="chain" id="PRO_5003859041" evidence="1">
    <location>
        <begin position="19"/>
        <end position="432"/>
    </location>
</feature>
<evidence type="ECO:0000259" key="2">
    <source>
        <dbReference type="SMART" id="SM00460"/>
    </source>
</evidence>
<dbReference type="InterPro" id="IPR002931">
    <property type="entry name" value="Transglutaminase-like"/>
</dbReference>
<dbReference type="AlphaFoldDB" id="K2J3K8"/>
<dbReference type="Gene3D" id="3.10.620.30">
    <property type="match status" value="1"/>
</dbReference>
<evidence type="ECO:0000313" key="3">
    <source>
        <dbReference type="EMBL" id="EKE77586.1"/>
    </source>
</evidence>
<dbReference type="STRING" id="745411.B3C1_02205"/>
<dbReference type="SUPFAM" id="SSF54001">
    <property type="entry name" value="Cysteine proteinases"/>
    <property type="match status" value="1"/>
</dbReference>
<dbReference type="eggNOG" id="COG1305">
    <property type="taxonomic scope" value="Bacteria"/>
</dbReference>
<evidence type="ECO:0000313" key="4">
    <source>
        <dbReference type="Proteomes" id="UP000006755"/>
    </source>
</evidence>
<dbReference type="EMBL" id="AMRI01000002">
    <property type="protein sequence ID" value="EKE77586.1"/>
    <property type="molecule type" value="Genomic_DNA"/>
</dbReference>
<dbReference type="Proteomes" id="UP000006755">
    <property type="component" value="Unassembled WGS sequence"/>
</dbReference>
<sequence length="432" mass="48699">MKGLTALMLTLAASQALAHGLNLPPRERLARINKEFPYSEALVKDQLARLLPDLKEGEFERLKAQGLLESMQLEGQSRYFVRAVDNLFYIAPQYRQRRQPYSAKYGTLAPLYQPHPHLARLMAGQSDPKRFEITHRIKVDADVVPAGESLKFWIPYPRLIPGQQDSIELLEASPGATVGEEGDLQRSLYVTAQAQAGKATEVFVRYRYRHLGRYQKVDPAKVTATPADPALAPYLAPRVPHVQFTPELTALSQRLLAGETNPYRQAQRLFAAVAAIPWAGARDYSTIANISQYAASAGHADCGQKTLLLITLLRLAGIPARWQSGWEFSDASFDTMHDWGQLYLAPYGWLPFDATHGLLGEEGDPQHGFYLGGLDSYRLVFNDDYSQPLVPARQWPRSDTVDAQRGEVEWRGGNLYYDQWQYQLDWQEIKTP</sequence>
<proteinExistence type="predicted"/>
<feature type="signal peptide" evidence="1">
    <location>
        <begin position="1"/>
        <end position="18"/>
    </location>
</feature>
<dbReference type="SMART" id="SM00460">
    <property type="entry name" value="TGc"/>
    <property type="match status" value="1"/>
</dbReference>